<dbReference type="GO" id="GO:0071035">
    <property type="term" value="P:nuclear polyadenylation-dependent rRNA catabolic process"/>
    <property type="evidence" value="ECO:0007669"/>
    <property type="project" value="TreeGrafter"/>
</dbReference>
<dbReference type="SMART" id="SM00474">
    <property type="entry name" value="35EXOc"/>
    <property type="match status" value="1"/>
</dbReference>
<sequence>MAEPCGTAHDPPGHIDLEEITQNAHKLLQEAIVKSNNLPRDLSWKLYASHRHFRNATDQLSKNTIVLSNCLINHDYPKQANFKNGEIENNLEKLMDINNDELDKVKLKIEKVKNGDNHTNEQIFNKPIVNPFMTFRRNNTLSLLPDSNTVMPQINFKDKIDNTYSLWQPIITYKPNNIQPLQVQLEVDDDGNDLGYTHPYQIELDLYEPPKHFLEEDDQPLEFPPPIESTVFTYVDTIEQLQNLVNELHLANEIAVDLEHHSYYSYQGYTCLVQISITNQDFVIDALKLREHLHLLNESFTNPKKLKVFHGACNDIRWLQRDFGVYVVGMFDTYEASLVLNFKGKKLLDLLKRFCNVETDKRYQTADWQIRPLPSEMILYARRDTHYLIYIWREMKKLLLKDPNGMNLRQVFENSKRICLYKYMKPKFTQSSYLELYNRSNKTFNSRQLAAFKLLFKWRDNQARSADRSVEYIMNNSILFKLSEELPGDTETALRCCQGATPTLKNHLVMILPILISCRDLPLEPTLYHTPASIMSALEHVEQENQSEMLQAFSSDVTKQEEPLTTLAPYAPTTGILASISSTLAQNIYRRGFLPPYERYKFYRNLLRKEYFGKLFNYIQGSDQSTDQPAKSIKEDAACKVISEPYLQLKLTNSASNDNGEGPSCSGIRKQQAYVTGH</sequence>
<dbReference type="InterPro" id="IPR002121">
    <property type="entry name" value="HRDC_dom"/>
</dbReference>
<keyword evidence="2" id="KW-0539">Nucleus</keyword>
<dbReference type="InterPro" id="IPR045092">
    <property type="entry name" value="Rrp6-like"/>
</dbReference>
<evidence type="ECO:0000313" key="7">
    <source>
        <dbReference type="Proteomes" id="UP000663880"/>
    </source>
</evidence>
<dbReference type="GO" id="GO:0003727">
    <property type="term" value="F:single-stranded RNA binding"/>
    <property type="evidence" value="ECO:0007669"/>
    <property type="project" value="TreeGrafter"/>
</dbReference>
<dbReference type="GO" id="GO:0071051">
    <property type="term" value="P:poly(A)-dependent snoRNA 3'-end processing"/>
    <property type="evidence" value="ECO:0007669"/>
    <property type="project" value="TreeGrafter"/>
</dbReference>
<feature type="domain" description="HRDC" evidence="5">
    <location>
        <begin position="445"/>
        <end position="525"/>
    </location>
</feature>
<dbReference type="AlphaFoldDB" id="A0A821LEK6"/>
<proteinExistence type="inferred from homology"/>
<name>A0A821LEK6_9NEOP</name>
<dbReference type="FunFam" id="1.10.150.80:FF:000001">
    <property type="entry name" value="Putative exosome component 10"/>
    <property type="match status" value="1"/>
</dbReference>
<dbReference type="EMBL" id="CAJOBZ010000001">
    <property type="protein sequence ID" value="CAF4749892.1"/>
    <property type="molecule type" value="Genomic_DNA"/>
</dbReference>
<dbReference type="GO" id="GO:0071044">
    <property type="term" value="P:histone mRNA catabolic process"/>
    <property type="evidence" value="ECO:0007669"/>
    <property type="project" value="TreeGrafter"/>
</dbReference>
<protein>
    <recommendedName>
        <fullName evidence="5">HRDC domain-containing protein</fullName>
    </recommendedName>
</protein>
<dbReference type="SMART" id="SM00341">
    <property type="entry name" value="HRDC"/>
    <property type="match status" value="1"/>
</dbReference>
<dbReference type="GO" id="GO:0071038">
    <property type="term" value="P:TRAMP-dependent tRNA surveillance pathway"/>
    <property type="evidence" value="ECO:0007669"/>
    <property type="project" value="TreeGrafter"/>
</dbReference>
<dbReference type="InterPro" id="IPR012337">
    <property type="entry name" value="RNaseH-like_sf"/>
</dbReference>
<reference evidence="6" key="1">
    <citation type="submission" date="2021-02" db="EMBL/GenBank/DDBJ databases">
        <authorList>
            <person name="Steward A R."/>
        </authorList>
    </citation>
    <scope>NUCLEOTIDE SEQUENCE</scope>
</reference>
<evidence type="ECO:0000256" key="4">
    <source>
        <dbReference type="SAM" id="MobiDB-lite"/>
    </source>
</evidence>
<keyword evidence="7" id="KW-1185">Reference proteome</keyword>
<dbReference type="InterPro" id="IPR036397">
    <property type="entry name" value="RNaseH_sf"/>
</dbReference>
<dbReference type="PANTHER" id="PTHR12124">
    <property type="entry name" value="POLYMYOSITIS/SCLERODERMA AUTOANTIGEN-RELATED"/>
    <property type="match status" value="1"/>
</dbReference>
<dbReference type="GO" id="GO:0000166">
    <property type="term" value="F:nucleotide binding"/>
    <property type="evidence" value="ECO:0007669"/>
    <property type="project" value="InterPro"/>
</dbReference>
<dbReference type="SUPFAM" id="SSF53098">
    <property type="entry name" value="Ribonuclease H-like"/>
    <property type="match status" value="1"/>
</dbReference>
<dbReference type="Proteomes" id="UP000663880">
    <property type="component" value="Unassembled WGS sequence"/>
</dbReference>
<organism evidence="6 7">
    <name type="scientific">Pieris macdunnoughi</name>
    <dbReference type="NCBI Taxonomy" id="345717"/>
    <lineage>
        <taxon>Eukaryota</taxon>
        <taxon>Metazoa</taxon>
        <taxon>Ecdysozoa</taxon>
        <taxon>Arthropoda</taxon>
        <taxon>Hexapoda</taxon>
        <taxon>Insecta</taxon>
        <taxon>Pterygota</taxon>
        <taxon>Neoptera</taxon>
        <taxon>Endopterygota</taxon>
        <taxon>Lepidoptera</taxon>
        <taxon>Glossata</taxon>
        <taxon>Ditrysia</taxon>
        <taxon>Papilionoidea</taxon>
        <taxon>Pieridae</taxon>
        <taxon>Pierinae</taxon>
        <taxon>Pieris</taxon>
    </lineage>
</organism>
<dbReference type="GO" id="GO:0005730">
    <property type="term" value="C:nucleolus"/>
    <property type="evidence" value="ECO:0007669"/>
    <property type="project" value="TreeGrafter"/>
</dbReference>
<comment type="caution">
    <text evidence="6">The sequence shown here is derived from an EMBL/GenBank/DDBJ whole genome shotgun (WGS) entry which is preliminary data.</text>
</comment>
<evidence type="ECO:0000259" key="5">
    <source>
        <dbReference type="PROSITE" id="PS50967"/>
    </source>
</evidence>
<comment type="subcellular location">
    <subcellularLocation>
        <location evidence="1">Nucleus</location>
    </subcellularLocation>
</comment>
<dbReference type="InterPro" id="IPR044876">
    <property type="entry name" value="HRDC_dom_sf"/>
</dbReference>
<evidence type="ECO:0000313" key="6">
    <source>
        <dbReference type="EMBL" id="CAF4749892.1"/>
    </source>
</evidence>
<dbReference type="InterPro" id="IPR002562">
    <property type="entry name" value="3'-5'_exonuclease_dom"/>
</dbReference>
<dbReference type="Gene3D" id="3.30.420.10">
    <property type="entry name" value="Ribonuclease H-like superfamily/Ribonuclease H"/>
    <property type="match status" value="1"/>
</dbReference>
<evidence type="ECO:0000256" key="3">
    <source>
        <dbReference type="ARBA" id="ARBA00043957"/>
    </source>
</evidence>
<dbReference type="GO" id="GO:0071036">
    <property type="term" value="P:nuclear polyadenylation-dependent snoRNA catabolic process"/>
    <property type="evidence" value="ECO:0007669"/>
    <property type="project" value="TreeGrafter"/>
</dbReference>
<dbReference type="GO" id="GO:0000176">
    <property type="term" value="C:nuclear exosome (RNase complex)"/>
    <property type="evidence" value="ECO:0007669"/>
    <property type="project" value="TreeGrafter"/>
</dbReference>
<dbReference type="OrthoDB" id="2250022at2759"/>
<evidence type="ECO:0000256" key="2">
    <source>
        <dbReference type="ARBA" id="ARBA00023242"/>
    </source>
</evidence>
<dbReference type="GO" id="GO:0000175">
    <property type="term" value="F:3'-5'-RNA exonuclease activity"/>
    <property type="evidence" value="ECO:0007669"/>
    <property type="project" value="InterPro"/>
</dbReference>
<dbReference type="PANTHER" id="PTHR12124:SF47">
    <property type="entry name" value="EXOSOME COMPONENT 10"/>
    <property type="match status" value="1"/>
</dbReference>
<comment type="similarity">
    <text evidence="3">Belongs to the exosome component 10/RRP6 family.</text>
</comment>
<dbReference type="Pfam" id="PF00570">
    <property type="entry name" value="HRDC"/>
    <property type="match status" value="1"/>
</dbReference>
<dbReference type="Pfam" id="PF01612">
    <property type="entry name" value="DNA_pol_A_exo1"/>
    <property type="match status" value="1"/>
</dbReference>
<feature type="region of interest" description="Disordered" evidence="4">
    <location>
        <begin position="653"/>
        <end position="678"/>
    </location>
</feature>
<dbReference type="PROSITE" id="PS50967">
    <property type="entry name" value="HRDC"/>
    <property type="match status" value="1"/>
</dbReference>
<dbReference type="SUPFAM" id="SSF47819">
    <property type="entry name" value="HRDC-like"/>
    <property type="match status" value="1"/>
</dbReference>
<dbReference type="InterPro" id="IPR010997">
    <property type="entry name" value="HRDC-like_sf"/>
</dbReference>
<accession>A0A821LEK6</accession>
<evidence type="ECO:0000256" key="1">
    <source>
        <dbReference type="ARBA" id="ARBA00004123"/>
    </source>
</evidence>
<dbReference type="GO" id="GO:0071040">
    <property type="term" value="P:nuclear polyadenylation-dependent antisense transcript catabolic process"/>
    <property type="evidence" value="ECO:0007669"/>
    <property type="project" value="TreeGrafter"/>
</dbReference>
<dbReference type="Gene3D" id="1.10.150.80">
    <property type="entry name" value="HRDC domain"/>
    <property type="match status" value="1"/>
</dbReference>
<dbReference type="GO" id="GO:0071039">
    <property type="term" value="P:nuclear polyadenylation-dependent CUT catabolic process"/>
    <property type="evidence" value="ECO:0007669"/>
    <property type="project" value="TreeGrafter"/>
</dbReference>
<dbReference type="GO" id="GO:0071037">
    <property type="term" value="P:nuclear polyadenylation-dependent snRNA catabolic process"/>
    <property type="evidence" value="ECO:0007669"/>
    <property type="project" value="TreeGrafter"/>
</dbReference>
<gene>
    <name evidence="6" type="ORF">PMACD_LOCUS612</name>
</gene>
<dbReference type="GO" id="GO:0000467">
    <property type="term" value="P:exonucleolytic trimming to generate mature 3'-end of 5.8S rRNA from tricistronic rRNA transcript (SSU-rRNA, 5.8S rRNA, LSU-rRNA)"/>
    <property type="evidence" value="ECO:0007669"/>
    <property type="project" value="InterPro"/>
</dbReference>